<comment type="caution">
    <text evidence="2">The sequence shown here is derived from an EMBL/GenBank/DDBJ whole genome shotgun (WGS) entry which is preliminary data.</text>
</comment>
<name>A0ABR0LJY0_9PEZI</name>
<sequence>MSFGARALRDVKTNTSGNVNGRASVNKAVSSPTAKGRESDTGGEGFNWSENLRNRAERSSIAGVSTGPSPPSHQRAKSVAVMEPPVREMPKVANVPDHFQERILKGDFYMD</sequence>
<proteinExistence type="predicted"/>
<dbReference type="EMBL" id="JAVRRA010018677">
    <property type="protein sequence ID" value="KAK5187986.1"/>
    <property type="molecule type" value="Genomic_DNA"/>
</dbReference>
<evidence type="ECO:0000313" key="3">
    <source>
        <dbReference type="Proteomes" id="UP001357485"/>
    </source>
</evidence>
<evidence type="ECO:0000313" key="2">
    <source>
        <dbReference type="EMBL" id="KAK5187986.1"/>
    </source>
</evidence>
<feature type="compositionally biased region" description="Polar residues" evidence="1">
    <location>
        <begin position="13"/>
        <end position="33"/>
    </location>
</feature>
<dbReference type="Proteomes" id="UP001357485">
    <property type="component" value="Unassembled WGS sequence"/>
</dbReference>
<protein>
    <submittedName>
        <fullName evidence="2">Uncharacterized protein</fullName>
    </submittedName>
</protein>
<feature type="region of interest" description="Disordered" evidence="1">
    <location>
        <begin position="1"/>
        <end position="79"/>
    </location>
</feature>
<evidence type="ECO:0000256" key="1">
    <source>
        <dbReference type="SAM" id="MobiDB-lite"/>
    </source>
</evidence>
<organism evidence="2 3">
    <name type="scientific">Cryomyces antarcticus</name>
    <dbReference type="NCBI Taxonomy" id="329879"/>
    <lineage>
        <taxon>Eukaryota</taxon>
        <taxon>Fungi</taxon>
        <taxon>Dikarya</taxon>
        <taxon>Ascomycota</taxon>
        <taxon>Pezizomycotina</taxon>
        <taxon>Dothideomycetes</taxon>
        <taxon>Dothideomycetes incertae sedis</taxon>
        <taxon>Cryomyces</taxon>
    </lineage>
</organism>
<gene>
    <name evidence="2" type="ORF">LTR16_009015</name>
</gene>
<accession>A0ABR0LJY0</accession>
<keyword evidence="3" id="KW-1185">Reference proteome</keyword>
<reference evidence="2 3" key="1">
    <citation type="submission" date="2023-08" db="EMBL/GenBank/DDBJ databases">
        <title>Black Yeasts Isolated from many extreme environments.</title>
        <authorList>
            <person name="Coleine C."/>
            <person name="Stajich J.E."/>
            <person name="Selbmann L."/>
        </authorList>
    </citation>
    <scope>NUCLEOTIDE SEQUENCE [LARGE SCALE GENOMIC DNA]</scope>
    <source>
        <strain evidence="2 3">CCFEE 536</strain>
    </source>
</reference>